<reference evidence="3" key="1">
    <citation type="submission" date="2016-10" db="EMBL/GenBank/DDBJ databases">
        <authorList>
            <person name="Varghese N."/>
            <person name="Submissions S."/>
        </authorList>
    </citation>
    <scope>NUCLEOTIDE SEQUENCE [LARGE SCALE GENOMIC DNA]</scope>
    <source>
        <strain evidence="3">DUS833</strain>
    </source>
</reference>
<proteinExistence type="predicted"/>
<dbReference type="STRING" id="157910.SAMN05445850_1661"/>
<keyword evidence="3" id="KW-1185">Reference proteome</keyword>
<dbReference type="EMBL" id="FNKX01000001">
    <property type="protein sequence ID" value="SDQ76062.1"/>
    <property type="molecule type" value="Genomic_DNA"/>
</dbReference>
<accession>A0A1H1DHX5</accession>
<name>A0A1H1DHX5_9BURK</name>
<organism evidence="2 3">
    <name type="scientific">Paraburkholderia tuberum</name>
    <dbReference type="NCBI Taxonomy" id="157910"/>
    <lineage>
        <taxon>Bacteria</taxon>
        <taxon>Pseudomonadati</taxon>
        <taxon>Pseudomonadota</taxon>
        <taxon>Betaproteobacteria</taxon>
        <taxon>Burkholderiales</taxon>
        <taxon>Burkholderiaceae</taxon>
        <taxon>Paraburkholderia</taxon>
    </lineage>
</organism>
<dbReference type="Pfam" id="PF10908">
    <property type="entry name" value="Tlde1_dom"/>
    <property type="match status" value="1"/>
</dbReference>
<dbReference type="AlphaFoldDB" id="A0A1H1DHX5"/>
<sequence>MSRLLCSGFGSVPAFSGKGRYIDDPDSTKVVSAGAIPAGEYYIVDRESGGHFGWLWDSAKDLLVDTHRAEWFALYHIDQHIDDWMFVDGVRRGSFRLHPVGRSGESDGCITLSSREQFKALRSYLKAQPPAFIPGTMTRYYGTINVK</sequence>
<gene>
    <name evidence="2" type="ORF">SAMN05445850_1661</name>
</gene>
<dbReference type="Proteomes" id="UP000199365">
    <property type="component" value="Unassembled WGS sequence"/>
</dbReference>
<evidence type="ECO:0000313" key="2">
    <source>
        <dbReference type="EMBL" id="SDQ76062.1"/>
    </source>
</evidence>
<evidence type="ECO:0000259" key="1">
    <source>
        <dbReference type="Pfam" id="PF10908"/>
    </source>
</evidence>
<feature type="domain" description="Tlde1" evidence="1">
    <location>
        <begin position="12"/>
        <end position="134"/>
    </location>
</feature>
<dbReference type="InterPro" id="IPR021225">
    <property type="entry name" value="Tlde1_dom"/>
</dbReference>
<protein>
    <recommendedName>
        <fullName evidence="1">Tlde1 domain-containing protein</fullName>
    </recommendedName>
</protein>
<evidence type="ECO:0000313" key="3">
    <source>
        <dbReference type="Proteomes" id="UP000199365"/>
    </source>
</evidence>